<dbReference type="RefSeq" id="WP_105337501.1">
    <property type="nucleotide sequence ID" value="NZ_PUHZ01000021.1"/>
</dbReference>
<dbReference type="Gene3D" id="3.40.50.880">
    <property type="match status" value="1"/>
</dbReference>
<feature type="compositionally biased region" description="Polar residues" evidence="1">
    <location>
        <begin position="1"/>
        <end position="11"/>
    </location>
</feature>
<dbReference type="Pfam" id="PF01965">
    <property type="entry name" value="DJ-1_PfpI"/>
    <property type="match status" value="1"/>
</dbReference>
<organism evidence="3 4">
    <name type="scientific">Blastopirellula marina</name>
    <dbReference type="NCBI Taxonomy" id="124"/>
    <lineage>
        <taxon>Bacteria</taxon>
        <taxon>Pseudomonadati</taxon>
        <taxon>Planctomycetota</taxon>
        <taxon>Planctomycetia</taxon>
        <taxon>Pirellulales</taxon>
        <taxon>Pirellulaceae</taxon>
        <taxon>Blastopirellula</taxon>
    </lineage>
</organism>
<dbReference type="OrthoDB" id="9806213at2"/>
<evidence type="ECO:0000313" key="4">
    <source>
        <dbReference type="Proteomes" id="UP000237819"/>
    </source>
</evidence>
<dbReference type="InterPro" id="IPR002818">
    <property type="entry name" value="DJ-1/PfpI"/>
</dbReference>
<dbReference type="AlphaFoldDB" id="A0A2S8GI07"/>
<dbReference type="Gene3D" id="2.60.120.200">
    <property type="match status" value="1"/>
</dbReference>
<evidence type="ECO:0000259" key="2">
    <source>
        <dbReference type="Pfam" id="PF01965"/>
    </source>
</evidence>
<protein>
    <recommendedName>
        <fullName evidence="2">DJ-1/PfpI domain-containing protein</fullName>
    </recommendedName>
</protein>
<feature type="domain" description="DJ-1/PfpI" evidence="2">
    <location>
        <begin position="965"/>
        <end position="1077"/>
    </location>
</feature>
<dbReference type="InterPro" id="IPR050325">
    <property type="entry name" value="Prot/Nucl_acid_deglycase"/>
</dbReference>
<reference evidence="3 4" key="1">
    <citation type="submission" date="2018-02" db="EMBL/GenBank/DDBJ databases">
        <title>Comparative genomes isolates from brazilian mangrove.</title>
        <authorList>
            <person name="Araujo J.E."/>
            <person name="Taketani R.G."/>
            <person name="Silva M.C.P."/>
            <person name="Loureco M.V."/>
            <person name="Andreote F.D."/>
        </authorList>
    </citation>
    <scope>NUCLEOTIDE SEQUENCE [LARGE SCALE GENOMIC DNA]</scope>
    <source>
        <strain evidence="3 4">Nap-Phe MGV</strain>
    </source>
</reference>
<dbReference type="Proteomes" id="UP000237819">
    <property type="component" value="Unassembled WGS sequence"/>
</dbReference>
<name>A0A2S8GI07_9BACT</name>
<sequence length="1098" mass="119167">MSIYSHFSSSKSQRRNKARNARNRNSGRLETLESRQLMAADMAADDLAALSDEFDDSGTIAEWSRLYQTENWNADHLNLWDIDQTQAGRMVMQPHTTVWYQDWHGPMTYKDVTGDFVFTTEVHITDRDDIGGSDADDVPGDGQFSLGGVMIRTPRDIVDPAVDWQPGSMADDGTNNGENYVFLSMGYGNGANEFSLEVKTTRNSDSQLELTPIGSNTVQLQIARIGNSIITLYRLPGEDWQVHRRYTRDDMPETLQVGLVTYTNWEKASDFDPFTHNSSVLVPGQVVDPTPGEAFDPDLTAGFEYARYARPQLPTELAGVDVVNQATTQELLSFLGDNVFATPDPTPEDPIDLSAVLDAINDQTFPAGQGSLIMTLPAALADGTTLAYSATIVGSQEYQLDQQYDFYAEASYYDNWGGHNERWIHGNGSPWYFLLPTGQLFAWNGTFESSVEIAELDPSVYDDPTLLFDVAPTATININGNELTVTPVAGFLGDLQLDVAIHLNSAAEPVAATKSILVTVANSAPVISPIADQSMSRLVDEIFVPLAATDADGDPIQWSVAVVESLAYQIDQQFQLPLTNDYHDNWAGQNERWLQGAGSVWLYLLPDGSLHQWDGSFATSPLLAQFDASYYDDPALLTEAEALPVAFSIVGDQLVINPADDYFGSFEVVVTATDGLEPVMTQFAVEVTNTELSLAPIDDLTLDADSGLFQMEVSAVSPLPAEQLFYSAQLVGSTAEQLDQQYDLQTAANFHTNWGGQNERWLQAADGSWFYILPTGDFYRWGGTFPASEYLASFDVAYYDDPNLLADPVALPVSVMMTGSTLSIEPAAGYLGTFQIELSVFDGVNTATQLVNVEVAQPEATLEPLPVLIVIANQDFYYREYADTRSSLEAAGILVVVAAATLDTATPHSGSGEGADGGHVQPDLTLFDVSAADYSTIVFVGGWGSSQYQYAYEGTYDNAAYNGSLALKETTNNLINDFVAQDKYVTAICHGVSVLAYARVDGASPLAGRTVSAWGETAPSSGGQTVTTRSQIEANGATMVDSSSVGDPATATDDVVVDGRIITAENYDSAALFGSVIADLISEEEYVEQVDDVFANWG</sequence>
<dbReference type="InterPro" id="IPR029062">
    <property type="entry name" value="Class_I_gatase-like"/>
</dbReference>
<dbReference type="EMBL" id="PUHZ01000021">
    <property type="protein sequence ID" value="PQO44102.1"/>
    <property type="molecule type" value="Genomic_DNA"/>
</dbReference>
<evidence type="ECO:0000313" key="3">
    <source>
        <dbReference type="EMBL" id="PQO44102.1"/>
    </source>
</evidence>
<accession>A0A2S8GI07</accession>
<dbReference type="GO" id="GO:0005737">
    <property type="term" value="C:cytoplasm"/>
    <property type="evidence" value="ECO:0007669"/>
    <property type="project" value="TreeGrafter"/>
</dbReference>
<evidence type="ECO:0000256" key="1">
    <source>
        <dbReference type="SAM" id="MobiDB-lite"/>
    </source>
</evidence>
<proteinExistence type="predicted"/>
<dbReference type="PANTHER" id="PTHR48094">
    <property type="entry name" value="PROTEIN/NUCLEIC ACID DEGLYCASE DJ-1-RELATED"/>
    <property type="match status" value="1"/>
</dbReference>
<feature type="compositionally biased region" description="Basic residues" evidence="1">
    <location>
        <begin position="12"/>
        <end position="22"/>
    </location>
</feature>
<dbReference type="SUPFAM" id="SSF52317">
    <property type="entry name" value="Class I glutamine amidotransferase-like"/>
    <property type="match status" value="1"/>
</dbReference>
<comment type="caution">
    <text evidence="3">The sequence shown here is derived from an EMBL/GenBank/DDBJ whole genome shotgun (WGS) entry which is preliminary data.</text>
</comment>
<feature type="region of interest" description="Disordered" evidence="1">
    <location>
        <begin position="1"/>
        <end position="29"/>
    </location>
</feature>
<gene>
    <name evidence="3" type="ORF">C5Y93_21440</name>
</gene>